<organism evidence="4 5">
    <name type="scientific">Croceitalea marina</name>
    <dbReference type="NCBI Taxonomy" id="1775166"/>
    <lineage>
        <taxon>Bacteria</taxon>
        <taxon>Pseudomonadati</taxon>
        <taxon>Bacteroidota</taxon>
        <taxon>Flavobacteriia</taxon>
        <taxon>Flavobacteriales</taxon>
        <taxon>Flavobacteriaceae</taxon>
        <taxon>Croceitalea</taxon>
    </lineage>
</organism>
<evidence type="ECO:0000256" key="2">
    <source>
        <dbReference type="ARBA" id="ARBA00023043"/>
    </source>
</evidence>
<evidence type="ECO:0000256" key="3">
    <source>
        <dbReference type="PROSITE-ProRule" id="PRU00023"/>
    </source>
</evidence>
<feature type="repeat" description="ANK" evidence="3">
    <location>
        <begin position="102"/>
        <end position="134"/>
    </location>
</feature>
<keyword evidence="2 3" id="KW-0040">ANK repeat</keyword>
<keyword evidence="1" id="KW-0677">Repeat</keyword>
<dbReference type="RefSeq" id="WP_377768646.1">
    <property type="nucleotide sequence ID" value="NZ_JBHULB010000083.1"/>
</dbReference>
<dbReference type="PRINTS" id="PR01415">
    <property type="entry name" value="ANKYRIN"/>
</dbReference>
<feature type="repeat" description="ANK" evidence="3">
    <location>
        <begin position="69"/>
        <end position="101"/>
    </location>
</feature>
<comment type="caution">
    <text evidence="4">The sequence shown here is derived from an EMBL/GenBank/DDBJ whole genome shotgun (WGS) entry which is preliminary data.</text>
</comment>
<gene>
    <name evidence="4" type="ORF">ACFSQJ_19760</name>
</gene>
<dbReference type="Proteomes" id="UP001597526">
    <property type="component" value="Unassembled WGS sequence"/>
</dbReference>
<dbReference type="PANTHER" id="PTHR24171">
    <property type="entry name" value="ANKYRIN REPEAT DOMAIN-CONTAINING PROTEIN 39-RELATED"/>
    <property type="match status" value="1"/>
</dbReference>
<dbReference type="Gene3D" id="1.25.40.20">
    <property type="entry name" value="Ankyrin repeat-containing domain"/>
    <property type="match status" value="2"/>
</dbReference>
<dbReference type="SMART" id="SM00248">
    <property type="entry name" value="ANK"/>
    <property type="match status" value="3"/>
</dbReference>
<protein>
    <submittedName>
        <fullName evidence="4">Ankyrin repeat domain-containing protein</fullName>
    </submittedName>
</protein>
<reference evidence="5" key="1">
    <citation type="journal article" date="2019" name="Int. J. Syst. Evol. Microbiol.">
        <title>The Global Catalogue of Microorganisms (GCM) 10K type strain sequencing project: providing services to taxonomists for standard genome sequencing and annotation.</title>
        <authorList>
            <consortium name="The Broad Institute Genomics Platform"/>
            <consortium name="The Broad Institute Genome Sequencing Center for Infectious Disease"/>
            <person name="Wu L."/>
            <person name="Ma J."/>
        </authorList>
    </citation>
    <scope>NUCLEOTIDE SEQUENCE [LARGE SCALE GENOMIC DNA]</scope>
    <source>
        <strain evidence="5">KCTC 52368</strain>
    </source>
</reference>
<name>A0ABW5N340_9FLAO</name>
<dbReference type="Pfam" id="PF12796">
    <property type="entry name" value="Ank_2"/>
    <property type="match status" value="1"/>
</dbReference>
<accession>A0ABW5N340</accession>
<dbReference type="InterPro" id="IPR036770">
    <property type="entry name" value="Ankyrin_rpt-contain_sf"/>
</dbReference>
<proteinExistence type="predicted"/>
<sequence length="185" mass="20306">MKTISTLKFAFTLLAVLFLSCKGQTSTEKSSGQDYSNVELQEAIISGNVEAVKYHIKVGSDFNEKDSFTGSTPLMTAATFGKTEIAKLLIEAKVDLNIQNNEGSTALHNAAFFCRQEIVKNLLEHGADKTIKNNYASTPLASVEAPYAEVEGIYSYIKEQLSPLGLELDIVRIKETRPVIVNILK</sequence>
<dbReference type="EMBL" id="JBHULB010000083">
    <property type="protein sequence ID" value="MFD2589170.1"/>
    <property type="molecule type" value="Genomic_DNA"/>
</dbReference>
<dbReference type="PROSITE" id="PS50088">
    <property type="entry name" value="ANK_REPEAT"/>
    <property type="match status" value="2"/>
</dbReference>
<dbReference type="PROSITE" id="PS50297">
    <property type="entry name" value="ANK_REP_REGION"/>
    <property type="match status" value="2"/>
</dbReference>
<dbReference type="SUPFAM" id="SSF48403">
    <property type="entry name" value="Ankyrin repeat"/>
    <property type="match status" value="1"/>
</dbReference>
<evidence type="ECO:0000313" key="5">
    <source>
        <dbReference type="Proteomes" id="UP001597526"/>
    </source>
</evidence>
<evidence type="ECO:0000313" key="4">
    <source>
        <dbReference type="EMBL" id="MFD2589170.1"/>
    </source>
</evidence>
<dbReference type="InterPro" id="IPR002110">
    <property type="entry name" value="Ankyrin_rpt"/>
</dbReference>
<dbReference type="PROSITE" id="PS51257">
    <property type="entry name" value="PROKAR_LIPOPROTEIN"/>
    <property type="match status" value="1"/>
</dbReference>
<keyword evidence="5" id="KW-1185">Reference proteome</keyword>
<evidence type="ECO:0000256" key="1">
    <source>
        <dbReference type="ARBA" id="ARBA00022737"/>
    </source>
</evidence>